<gene>
    <name evidence="1" type="ORF">MGEO_10075</name>
</gene>
<dbReference type="AlphaFoldDB" id="A0A1X4NL96"/>
<accession>A0A1X4NL96</accession>
<comment type="caution">
    <text evidence="1">The sequence shown here is derived from an EMBL/GenBank/DDBJ whole genome shotgun (WGS) entry which is preliminary data.</text>
</comment>
<sequence>MHIFGNSRFREHCEDAGLLTADGFSLMPDPDPASAAITGSAVVQFQNKIMLWAFERCDGRVDPRGKTWTALTGAVGPGNINPVDSAPVMAPIRDALGNAGFKAYNQGAYKSEKLGYQRGGKDVTIAQEGCFLCVLTMAATGIGRPTSAWPKGLLAKDLTPVHADKIAKDNNCYSEDGLNPFTLSPLLGMSIERFGAGRWDKPLPANPTDHAEGHIAAGGVVAAHVDYKDKHSDRSLGDHWVLVTNKASGSGLHHFDAIDPSGGVWMGMSKNSAACMRDTDLLTEWLADPSKEYHRAYFFGIPSPNSITQRQAYQSNYRMVRYCLLSSS</sequence>
<dbReference type="Proteomes" id="UP000193926">
    <property type="component" value="Unassembled WGS sequence"/>
</dbReference>
<evidence type="ECO:0000313" key="1">
    <source>
        <dbReference type="EMBL" id="OSQ51058.1"/>
    </source>
</evidence>
<reference evidence="1 2" key="1">
    <citation type="submission" date="2014-03" db="EMBL/GenBank/DDBJ databases">
        <title>The draft genome sequence of Marivita geojedonensis KCTC 23882.</title>
        <authorList>
            <person name="Lai Q."/>
            <person name="Shao Z."/>
        </authorList>
    </citation>
    <scope>NUCLEOTIDE SEQUENCE [LARGE SCALE GENOMIC DNA]</scope>
    <source>
        <strain evidence="1 2">DPG-138</strain>
    </source>
</reference>
<keyword evidence="2" id="KW-1185">Reference proteome</keyword>
<proteinExistence type="predicted"/>
<dbReference type="EMBL" id="JFKC01000007">
    <property type="protein sequence ID" value="OSQ51058.1"/>
    <property type="molecule type" value="Genomic_DNA"/>
</dbReference>
<organism evidence="1 2">
    <name type="scientific">Marivita geojedonensis</name>
    <dbReference type="NCBI Taxonomy" id="1123756"/>
    <lineage>
        <taxon>Bacteria</taxon>
        <taxon>Pseudomonadati</taxon>
        <taxon>Pseudomonadota</taxon>
        <taxon>Alphaproteobacteria</taxon>
        <taxon>Rhodobacterales</taxon>
        <taxon>Roseobacteraceae</taxon>
        <taxon>Marivita</taxon>
    </lineage>
</organism>
<protein>
    <submittedName>
        <fullName evidence="1">Uncharacterized protein</fullName>
    </submittedName>
</protein>
<name>A0A1X4NL96_9RHOB</name>
<evidence type="ECO:0000313" key="2">
    <source>
        <dbReference type="Proteomes" id="UP000193926"/>
    </source>
</evidence>